<protein>
    <submittedName>
        <fullName evidence="4">HipA domain-containing protein</fullName>
    </submittedName>
</protein>
<evidence type="ECO:0000313" key="5">
    <source>
        <dbReference type="Proteomes" id="UP001198200"/>
    </source>
</evidence>
<dbReference type="RefSeq" id="WP_308732466.1">
    <property type="nucleotide sequence ID" value="NZ_JAJEQN010000056.1"/>
</dbReference>
<comment type="caution">
    <text evidence="4">The sequence shown here is derived from an EMBL/GenBank/DDBJ whole genome shotgun (WGS) entry which is preliminary data.</text>
</comment>
<evidence type="ECO:0000256" key="2">
    <source>
        <dbReference type="ARBA" id="ARBA00022777"/>
    </source>
</evidence>
<accession>A0AAE3E745</accession>
<dbReference type="EMBL" id="JAJEQN010000056">
    <property type="protein sequence ID" value="MCC2222913.1"/>
    <property type="molecule type" value="Genomic_DNA"/>
</dbReference>
<evidence type="ECO:0000259" key="3">
    <source>
        <dbReference type="Pfam" id="PF07804"/>
    </source>
</evidence>
<keyword evidence="5" id="KW-1185">Reference proteome</keyword>
<gene>
    <name evidence="4" type="ORF">LKD48_15010</name>
</gene>
<dbReference type="GO" id="GO:0016301">
    <property type="term" value="F:kinase activity"/>
    <property type="evidence" value="ECO:0007669"/>
    <property type="project" value="UniProtKB-KW"/>
</dbReference>
<dbReference type="Pfam" id="PF07804">
    <property type="entry name" value="HipA_C"/>
    <property type="match status" value="1"/>
</dbReference>
<dbReference type="Gene3D" id="1.10.1070.20">
    <property type="match status" value="1"/>
</dbReference>
<dbReference type="AlphaFoldDB" id="A0AAE3E745"/>
<evidence type="ECO:0000256" key="1">
    <source>
        <dbReference type="ARBA" id="ARBA00022679"/>
    </source>
</evidence>
<keyword evidence="2" id="KW-0418">Kinase</keyword>
<dbReference type="Proteomes" id="UP001198200">
    <property type="component" value="Unassembled WGS sequence"/>
</dbReference>
<proteinExistence type="predicted"/>
<keyword evidence="1" id="KW-0808">Transferase</keyword>
<sequence length="379" mass="43274">MEYILMHRTKEIARIELDEFSNIASIYEVYDSKHLPVGTVQKEVVNKRALAKWWSGRSIPASRQGLKEALQELGMTVSQELLDKCYGLSLSDQYWILPKGERITWEAINFFDHSFSEDVGNLLFGHGSASTSMSLVSPDNTSDGQLMKKWKIADGKRILMKGSSKPYYQEALCEVIASRIASRLGINHVEYSVVWENEEPFSLCEDFITRDTELISASHIMNAFKKPNNLSEYEYYIQCAEKLGVVNIRKEVEKMIVLDFIIANEDRHFNNFGLVRNAVTLEWIGAAPIFDCGTSLWYNTQESRIKPLAPSLQGKPFKKTHAEQIHLVKDFSWIDLSALDGFEEEADAIFAQSEYLSDARRNILVNAIRERINLIGELI</sequence>
<feature type="domain" description="HipA-like C-terminal" evidence="3">
    <location>
        <begin position="153"/>
        <end position="332"/>
    </location>
</feature>
<organism evidence="4 5">
    <name type="scientific">Anthropogastromicrobium aceti</name>
    <dbReference type="NCBI Taxonomy" id="2981768"/>
    <lineage>
        <taxon>Bacteria</taxon>
        <taxon>Bacillati</taxon>
        <taxon>Bacillota</taxon>
        <taxon>Clostridia</taxon>
        <taxon>Lachnospirales</taxon>
        <taxon>Lachnospiraceae</taxon>
        <taxon>Anthropogastromicrobium</taxon>
    </lineage>
</organism>
<dbReference type="InterPro" id="IPR012893">
    <property type="entry name" value="HipA-like_C"/>
</dbReference>
<reference evidence="4 5" key="1">
    <citation type="submission" date="2021-10" db="EMBL/GenBank/DDBJ databases">
        <title>Anaerobic single-cell dispensing facilitates the cultivation of human gut bacteria.</title>
        <authorList>
            <person name="Afrizal A."/>
        </authorList>
    </citation>
    <scope>NUCLEOTIDE SEQUENCE [LARGE SCALE GENOMIC DNA]</scope>
    <source>
        <strain evidence="4 5">CLA-AA-H224</strain>
    </source>
</reference>
<evidence type="ECO:0000313" key="4">
    <source>
        <dbReference type="EMBL" id="MCC2222913.1"/>
    </source>
</evidence>
<name>A0AAE3E745_9FIRM</name>